<dbReference type="PANTHER" id="PTHR43861">
    <property type="entry name" value="TRANS-ACONITATE 2-METHYLTRANSFERASE-RELATED"/>
    <property type="match status" value="1"/>
</dbReference>
<comment type="caution">
    <text evidence="1">The sequence shown here is derived from an EMBL/GenBank/DDBJ whole genome shotgun (WGS) entry which is preliminary data.</text>
</comment>
<evidence type="ECO:0000313" key="1">
    <source>
        <dbReference type="EMBL" id="MDA3614154.1"/>
    </source>
</evidence>
<dbReference type="GO" id="GO:0008168">
    <property type="term" value="F:methyltransferase activity"/>
    <property type="evidence" value="ECO:0007669"/>
    <property type="project" value="UniProtKB-KW"/>
</dbReference>
<dbReference type="EMBL" id="JAQGEF010000004">
    <property type="protein sequence ID" value="MDA3614154.1"/>
    <property type="molecule type" value="Genomic_DNA"/>
</dbReference>
<dbReference type="SUPFAM" id="SSF53335">
    <property type="entry name" value="S-adenosyl-L-methionine-dependent methyltransferases"/>
    <property type="match status" value="1"/>
</dbReference>
<dbReference type="InterPro" id="IPR029063">
    <property type="entry name" value="SAM-dependent_MTases_sf"/>
</dbReference>
<gene>
    <name evidence="1" type="ORF">O3P16_05005</name>
</gene>
<dbReference type="CDD" id="cd02440">
    <property type="entry name" value="AdoMet_MTases"/>
    <property type="match status" value="1"/>
</dbReference>
<reference evidence="1 2" key="1">
    <citation type="submission" date="2022-12" db="EMBL/GenBank/DDBJ databases">
        <title>Chitinophagaceae gen. sp. nov., a new member of the family Chitinophagaceae, isolated from soil in a chemical factory.</title>
        <authorList>
            <person name="Ke Z."/>
        </authorList>
    </citation>
    <scope>NUCLEOTIDE SEQUENCE [LARGE SCALE GENOMIC DNA]</scope>
    <source>
        <strain evidence="1 2">LY-5</strain>
    </source>
</reference>
<organism evidence="1 2">
    <name type="scientific">Polluticaenibacter yanchengensis</name>
    <dbReference type="NCBI Taxonomy" id="3014562"/>
    <lineage>
        <taxon>Bacteria</taxon>
        <taxon>Pseudomonadati</taxon>
        <taxon>Bacteroidota</taxon>
        <taxon>Chitinophagia</taxon>
        <taxon>Chitinophagales</taxon>
        <taxon>Chitinophagaceae</taxon>
        <taxon>Polluticaenibacter</taxon>
    </lineage>
</organism>
<accession>A0ABT4UH32</accession>
<dbReference type="PANTHER" id="PTHR43861:SF6">
    <property type="entry name" value="METHYLTRANSFERASE TYPE 11"/>
    <property type="match status" value="1"/>
</dbReference>
<dbReference type="GO" id="GO:0032259">
    <property type="term" value="P:methylation"/>
    <property type="evidence" value="ECO:0007669"/>
    <property type="project" value="UniProtKB-KW"/>
</dbReference>
<keyword evidence="1" id="KW-0808">Transferase</keyword>
<dbReference type="RefSeq" id="WP_407030480.1">
    <property type="nucleotide sequence ID" value="NZ_JAQGEF010000004.1"/>
</dbReference>
<keyword evidence="1" id="KW-0489">Methyltransferase</keyword>
<dbReference type="Proteomes" id="UP001210231">
    <property type="component" value="Unassembled WGS sequence"/>
</dbReference>
<keyword evidence="2" id="KW-1185">Reference proteome</keyword>
<dbReference type="Pfam" id="PF13489">
    <property type="entry name" value="Methyltransf_23"/>
    <property type="match status" value="1"/>
</dbReference>
<protein>
    <submittedName>
        <fullName evidence="1">Class I SAM-dependent methyltransferase</fullName>
    </submittedName>
</protein>
<evidence type="ECO:0000313" key="2">
    <source>
        <dbReference type="Proteomes" id="UP001210231"/>
    </source>
</evidence>
<sequence length="280" mass="32095">MEVSKIIEQYQKEFKLDVSGYFKGLQNINIYECLDTHLRYYYPFGLSGDGAFYDYLSNFQNEYYPKDKWDFEEASKYIKKDDAVLEIGCGEGHFLNKIQTVTKNCIGLELSSRAVKLGQDKGLNILNELIQSHSSKNAEEYDVVAAFQLFEHVEGIVEMFQSSVKALKKGGKLIITVPNNSSLIFKLNKYQTLNTPPHHMLLWDEKSLTAVAGIFGLKLISLETQPPTKILKSAVYKLQLEKWFGNGELAPFIHKTSRWFVKMLPLNLMNHSILAVYEKL</sequence>
<dbReference type="Gene3D" id="3.40.50.150">
    <property type="entry name" value="Vaccinia Virus protein VP39"/>
    <property type="match status" value="1"/>
</dbReference>
<name>A0ABT4UH32_9BACT</name>
<proteinExistence type="predicted"/>